<dbReference type="InterPro" id="IPR006094">
    <property type="entry name" value="Oxid_FAD_bind_N"/>
</dbReference>
<dbReference type="Proteomes" id="UP000307749">
    <property type="component" value="Unassembled WGS sequence"/>
</dbReference>
<keyword evidence="8 20" id="KW-0963">Cytoplasm</keyword>
<evidence type="ECO:0000256" key="20">
    <source>
        <dbReference type="HAMAP-Rule" id="MF_00037"/>
    </source>
</evidence>
<dbReference type="PANTHER" id="PTHR21071">
    <property type="entry name" value="UDP-N-ACETYLENOLPYRUVOYLGLUCOSAMINE REDUCTASE"/>
    <property type="match status" value="1"/>
</dbReference>
<dbReference type="InterPro" id="IPR036318">
    <property type="entry name" value="FAD-bd_PCMH-like_sf"/>
</dbReference>
<feature type="active site" evidence="20">
    <location>
        <position position="336"/>
    </location>
</feature>
<evidence type="ECO:0000313" key="23">
    <source>
        <dbReference type="Proteomes" id="UP000307749"/>
    </source>
</evidence>
<keyword evidence="16 20" id="KW-0131">Cell cycle</keyword>
<feature type="active site" evidence="20">
    <location>
        <position position="167"/>
    </location>
</feature>
<dbReference type="HAMAP" id="MF_00037">
    <property type="entry name" value="MurB"/>
    <property type="match status" value="1"/>
</dbReference>
<evidence type="ECO:0000256" key="5">
    <source>
        <dbReference type="ARBA" id="ARBA00010485"/>
    </source>
</evidence>
<dbReference type="InterPro" id="IPR011601">
    <property type="entry name" value="MurB_C"/>
</dbReference>
<dbReference type="GO" id="GO:0008762">
    <property type="term" value="F:UDP-N-acetylmuramate dehydrogenase activity"/>
    <property type="evidence" value="ECO:0007669"/>
    <property type="project" value="UniProtKB-UniRule"/>
</dbReference>
<dbReference type="GO" id="GO:0051301">
    <property type="term" value="P:cell division"/>
    <property type="evidence" value="ECO:0007669"/>
    <property type="project" value="UniProtKB-KW"/>
</dbReference>
<name>A0A4S3KHJ3_9GAMM</name>
<dbReference type="Gene3D" id="3.30.465.10">
    <property type="match status" value="1"/>
</dbReference>
<evidence type="ECO:0000259" key="21">
    <source>
        <dbReference type="PROSITE" id="PS51387"/>
    </source>
</evidence>
<dbReference type="GO" id="GO:0071555">
    <property type="term" value="P:cell wall organization"/>
    <property type="evidence" value="ECO:0007669"/>
    <property type="project" value="UniProtKB-KW"/>
</dbReference>
<keyword evidence="9 20" id="KW-0132">Cell division</keyword>
<dbReference type="STRING" id="993689.GCA_002077135_02225"/>
<keyword evidence="14 20" id="KW-0573">Peptidoglycan synthesis</keyword>
<comment type="cofactor">
    <cofactor evidence="1 20">
        <name>FAD</name>
        <dbReference type="ChEBI" id="CHEBI:57692"/>
    </cofactor>
</comment>
<keyword evidence="11 20" id="KW-0274">FAD</keyword>
<proteinExistence type="inferred from homology"/>
<dbReference type="InterPro" id="IPR003170">
    <property type="entry name" value="MurB"/>
</dbReference>
<evidence type="ECO:0000256" key="11">
    <source>
        <dbReference type="ARBA" id="ARBA00022827"/>
    </source>
</evidence>
<keyword evidence="13 20" id="KW-0133">Cell shape</keyword>
<keyword evidence="23" id="KW-1185">Reference proteome</keyword>
<dbReference type="PANTHER" id="PTHR21071:SF4">
    <property type="entry name" value="UDP-N-ACETYLENOLPYRUVOYLGLUCOSAMINE REDUCTASE"/>
    <property type="match status" value="1"/>
</dbReference>
<evidence type="ECO:0000313" key="22">
    <source>
        <dbReference type="EMBL" id="THD08143.1"/>
    </source>
</evidence>
<protein>
    <recommendedName>
        <fullName evidence="7 20">UDP-N-acetylenolpyruvoylglucosamine reductase</fullName>
        <ecNumber evidence="6 20">1.3.1.98</ecNumber>
    </recommendedName>
    <alternativeName>
        <fullName evidence="18 20">UDP-N-acetylmuramate dehydrogenase</fullName>
    </alternativeName>
</protein>
<dbReference type="Gene3D" id="3.30.43.10">
    <property type="entry name" value="Uridine Diphospho-n-acetylenolpyruvylglucosamine Reductase, domain 2"/>
    <property type="match status" value="1"/>
</dbReference>
<evidence type="ECO:0000256" key="10">
    <source>
        <dbReference type="ARBA" id="ARBA00022630"/>
    </source>
</evidence>
<dbReference type="GO" id="GO:0005829">
    <property type="term" value="C:cytosol"/>
    <property type="evidence" value="ECO:0007669"/>
    <property type="project" value="TreeGrafter"/>
</dbReference>
<dbReference type="NCBIfam" id="NF000755">
    <property type="entry name" value="PRK00046.1"/>
    <property type="match status" value="1"/>
</dbReference>
<evidence type="ECO:0000256" key="12">
    <source>
        <dbReference type="ARBA" id="ARBA00022857"/>
    </source>
</evidence>
<dbReference type="NCBIfam" id="TIGR00179">
    <property type="entry name" value="murB"/>
    <property type="match status" value="1"/>
</dbReference>
<dbReference type="OrthoDB" id="9804753at2"/>
<dbReference type="InterPro" id="IPR016167">
    <property type="entry name" value="FAD-bd_PCMH_sub1"/>
</dbReference>
<dbReference type="Gene3D" id="3.90.78.10">
    <property type="entry name" value="UDP-N-acetylenolpyruvoylglucosamine reductase, C-terminal domain"/>
    <property type="match status" value="1"/>
</dbReference>
<comment type="similarity">
    <text evidence="5 20">Belongs to the MurB family.</text>
</comment>
<evidence type="ECO:0000256" key="15">
    <source>
        <dbReference type="ARBA" id="ARBA00023002"/>
    </source>
</evidence>
<feature type="active site" description="Proton donor" evidence="20">
    <location>
        <position position="240"/>
    </location>
</feature>
<accession>A0A4S3KHJ3</accession>
<dbReference type="EC" id="1.3.1.98" evidence="6 20"/>
<dbReference type="SUPFAM" id="SSF56194">
    <property type="entry name" value="Uridine diphospho-N-Acetylenolpyruvylglucosamine reductase, MurB, C-terminal domain"/>
    <property type="match status" value="1"/>
</dbReference>
<feature type="domain" description="FAD-binding PCMH-type" evidence="21">
    <location>
        <begin position="19"/>
        <end position="190"/>
    </location>
</feature>
<comment type="pathway">
    <text evidence="4 20">Cell wall biogenesis; peptidoglycan biosynthesis.</text>
</comment>
<keyword evidence="17 20" id="KW-0961">Cell wall biogenesis/degradation</keyword>
<evidence type="ECO:0000256" key="1">
    <source>
        <dbReference type="ARBA" id="ARBA00001974"/>
    </source>
</evidence>
<evidence type="ECO:0000256" key="4">
    <source>
        <dbReference type="ARBA" id="ARBA00004752"/>
    </source>
</evidence>
<comment type="caution">
    <text evidence="22">The sequence shown here is derived from an EMBL/GenBank/DDBJ whole genome shotgun (WGS) entry which is preliminary data.</text>
</comment>
<reference evidence="22 23" key="1">
    <citation type="submission" date="2017-02" db="EMBL/GenBank/DDBJ databases">
        <title>Whole genome sequencing of Metallibacterium scheffleri DSM 24874 (T).</title>
        <authorList>
            <person name="Kumar S."/>
            <person name="Patil P."/>
            <person name="Patil P.B."/>
        </authorList>
    </citation>
    <scope>NUCLEOTIDE SEQUENCE [LARGE SCALE GENOMIC DNA]</scope>
    <source>
        <strain evidence="22 23">DSM 24874</strain>
    </source>
</reference>
<evidence type="ECO:0000256" key="16">
    <source>
        <dbReference type="ARBA" id="ARBA00023306"/>
    </source>
</evidence>
<keyword evidence="10 20" id="KW-0285">Flavoprotein</keyword>
<dbReference type="AlphaFoldDB" id="A0A4S3KHJ3"/>
<dbReference type="EMBL" id="MWQO01000052">
    <property type="protein sequence ID" value="THD08143.1"/>
    <property type="molecule type" value="Genomic_DNA"/>
</dbReference>
<comment type="catalytic activity">
    <reaction evidence="19 20">
        <text>UDP-N-acetyl-alpha-D-muramate + NADP(+) = UDP-N-acetyl-3-O-(1-carboxyvinyl)-alpha-D-glucosamine + NADPH + H(+)</text>
        <dbReference type="Rhea" id="RHEA:12248"/>
        <dbReference type="ChEBI" id="CHEBI:15378"/>
        <dbReference type="ChEBI" id="CHEBI:57783"/>
        <dbReference type="ChEBI" id="CHEBI:58349"/>
        <dbReference type="ChEBI" id="CHEBI:68483"/>
        <dbReference type="ChEBI" id="CHEBI:70757"/>
        <dbReference type="EC" id="1.3.1.98"/>
    </reaction>
</comment>
<keyword evidence="12 20" id="KW-0521">NADP</keyword>
<evidence type="ECO:0000256" key="13">
    <source>
        <dbReference type="ARBA" id="ARBA00022960"/>
    </source>
</evidence>
<dbReference type="NCBIfam" id="NF010478">
    <property type="entry name" value="PRK13903.1"/>
    <property type="match status" value="1"/>
</dbReference>
<gene>
    <name evidence="20" type="primary">murB</name>
    <name evidence="22" type="ORF">B1806_13580</name>
</gene>
<evidence type="ECO:0000256" key="6">
    <source>
        <dbReference type="ARBA" id="ARBA00012518"/>
    </source>
</evidence>
<dbReference type="UniPathway" id="UPA00219"/>
<evidence type="ECO:0000256" key="17">
    <source>
        <dbReference type="ARBA" id="ARBA00023316"/>
    </source>
</evidence>
<evidence type="ECO:0000256" key="9">
    <source>
        <dbReference type="ARBA" id="ARBA00022618"/>
    </source>
</evidence>
<dbReference type="InterPro" id="IPR016166">
    <property type="entry name" value="FAD-bd_PCMH"/>
</dbReference>
<dbReference type="GO" id="GO:0008360">
    <property type="term" value="P:regulation of cell shape"/>
    <property type="evidence" value="ECO:0007669"/>
    <property type="project" value="UniProtKB-KW"/>
</dbReference>
<dbReference type="PROSITE" id="PS51387">
    <property type="entry name" value="FAD_PCMH"/>
    <property type="match status" value="1"/>
</dbReference>
<keyword evidence="15 20" id="KW-0560">Oxidoreductase</keyword>
<evidence type="ECO:0000256" key="2">
    <source>
        <dbReference type="ARBA" id="ARBA00003921"/>
    </source>
</evidence>
<evidence type="ECO:0000256" key="14">
    <source>
        <dbReference type="ARBA" id="ARBA00022984"/>
    </source>
</evidence>
<dbReference type="Pfam" id="PF01565">
    <property type="entry name" value="FAD_binding_4"/>
    <property type="match status" value="1"/>
</dbReference>
<evidence type="ECO:0000256" key="7">
    <source>
        <dbReference type="ARBA" id="ARBA00015188"/>
    </source>
</evidence>
<organism evidence="22 23">
    <name type="scientific">Metallibacterium scheffleri</name>
    <dbReference type="NCBI Taxonomy" id="993689"/>
    <lineage>
        <taxon>Bacteria</taxon>
        <taxon>Pseudomonadati</taxon>
        <taxon>Pseudomonadota</taxon>
        <taxon>Gammaproteobacteria</taxon>
        <taxon>Lysobacterales</taxon>
        <taxon>Rhodanobacteraceae</taxon>
        <taxon>Metallibacterium</taxon>
    </lineage>
</organism>
<dbReference type="InterPro" id="IPR016169">
    <property type="entry name" value="FAD-bd_PCMH_sub2"/>
</dbReference>
<comment type="function">
    <text evidence="2 20">Cell wall formation.</text>
</comment>
<dbReference type="GO" id="GO:0071949">
    <property type="term" value="F:FAD binding"/>
    <property type="evidence" value="ECO:0007669"/>
    <property type="project" value="InterPro"/>
</dbReference>
<evidence type="ECO:0000256" key="8">
    <source>
        <dbReference type="ARBA" id="ARBA00022490"/>
    </source>
</evidence>
<dbReference type="SUPFAM" id="SSF56176">
    <property type="entry name" value="FAD-binding/transporter-associated domain-like"/>
    <property type="match status" value="1"/>
</dbReference>
<evidence type="ECO:0000256" key="3">
    <source>
        <dbReference type="ARBA" id="ARBA00004496"/>
    </source>
</evidence>
<dbReference type="Pfam" id="PF02873">
    <property type="entry name" value="MurB_C"/>
    <property type="match status" value="1"/>
</dbReference>
<dbReference type="GO" id="GO:0009252">
    <property type="term" value="P:peptidoglycan biosynthetic process"/>
    <property type="evidence" value="ECO:0007669"/>
    <property type="project" value="UniProtKB-UniRule"/>
</dbReference>
<evidence type="ECO:0000256" key="18">
    <source>
        <dbReference type="ARBA" id="ARBA00031026"/>
    </source>
</evidence>
<sequence>MPGCTLIEDAPLEAHNTLRVRARSAWLAELADIGALPHLLDLPALRGLPLLALGTGSNVLFTADWPGLIVQLRNSGIEPMGEASGNVILRVGAGESWDALVRWTLAHELVGLENLILIPGTVGAAPIQNIGAYGVEVARSILSVEAWDRAHECFIELPAADCAFGYRDSCFRRAPARWIITAVRFKLARSGALHLDYADIREELARMRIEQPRAVHVAEAVLRLRTRKLPDPALIGNAGSFFKNPQVDAACAATLRAREPGLPQWPQVDGSVKLSAAWMIEAIGYKGLREGDAGISERHALVLVNHGLASGAQLWALAVRVRDAVRTRFGVLLEAEPRVLP</sequence>
<comment type="subcellular location">
    <subcellularLocation>
        <location evidence="3 20">Cytoplasm</location>
    </subcellularLocation>
</comment>
<dbReference type="InterPro" id="IPR036635">
    <property type="entry name" value="MurB_C_sf"/>
</dbReference>
<evidence type="ECO:0000256" key="19">
    <source>
        <dbReference type="ARBA" id="ARBA00048914"/>
    </source>
</evidence>